<organism evidence="5 6">
    <name type="scientific">Candidatus Woesebacteria bacterium RIFCSPLOWO2_01_FULL_39_21</name>
    <dbReference type="NCBI Taxonomy" id="1802519"/>
    <lineage>
        <taxon>Bacteria</taxon>
        <taxon>Candidatus Woeseibacteriota</taxon>
    </lineage>
</organism>
<evidence type="ECO:0000313" key="6">
    <source>
        <dbReference type="Proteomes" id="UP000177082"/>
    </source>
</evidence>
<dbReference type="InterPro" id="IPR001173">
    <property type="entry name" value="Glyco_trans_2-like"/>
</dbReference>
<dbReference type="STRING" id="1802519.A2961_03465"/>
<evidence type="ECO:0000313" key="5">
    <source>
        <dbReference type="EMBL" id="OGM62401.1"/>
    </source>
</evidence>
<evidence type="ECO:0000256" key="1">
    <source>
        <dbReference type="ARBA" id="ARBA00006739"/>
    </source>
</evidence>
<protein>
    <recommendedName>
        <fullName evidence="4">Glycosyltransferase 2-like domain-containing protein</fullName>
    </recommendedName>
</protein>
<keyword evidence="3" id="KW-0808">Transferase</keyword>
<dbReference type="AlphaFoldDB" id="A0A1F8BEB7"/>
<dbReference type="Proteomes" id="UP000177082">
    <property type="component" value="Unassembled WGS sequence"/>
</dbReference>
<name>A0A1F8BEB7_9BACT</name>
<proteinExistence type="inferred from homology"/>
<dbReference type="EMBL" id="MGHF01000027">
    <property type="protein sequence ID" value="OGM62401.1"/>
    <property type="molecule type" value="Genomic_DNA"/>
</dbReference>
<dbReference type="GO" id="GO:0016757">
    <property type="term" value="F:glycosyltransferase activity"/>
    <property type="evidence" value="ECO:0007669"/>
    <property type="project" value="UniProtKB-KW"/>
</dbReference>
<sequence>MKVSVIIPNWNGESLLKINIPYLLEAVKIQKNSIAEIIVVDNGSRDGSVTYLEGLGNPVLKIVKIQKNLGFLVAVNRGVKVSKEDLICLLNNDVRVTNNFLVKPTKHFKERNVFGVGLHEKGEGPSIGYFKQGFIDIARGVENNKLQNTFWVSGGSGIFRKSFWQKLGGFDESLLAPFYWEDFDISYRAMKRGYKLLWEPDSLVYHEHESTSKLLNKSYTNFTKERNQLLVIWKNITSRYLFRQHVFGLIKRTLMHPGYIRIIFAAMIKLTLIINKRRIEVKESRVADEEILSKWTYQ</sequence>
<dbReference type="PANTHER" id="PTHR43179">
    <property type="entry name" value="RHAMNOSYLTRANSFERASE WBBL"/>
    <property type="match status" value="1"/>
</dbReference>
<dbReference type="InterPro" id="IPR029044">
    <property type="entry name" value="Nucleotide-diphossugar_trans"/>
</dbReference>
<dbReference type="PANTHER" id="PTHR43179:SF12">
    <property type="entry name" value="GALACTOFURANOSYLTRANSFERASE GLFT2"/>
    <property type="match status" value="1"/>
</dbReference>
<dbReference type="SUPFAM" id="SSF53448">
    <property type="entry name" value="Nucleotide-diphospho-sugar transferases"/>
    <property type="match status" value="1"/>
</dbReference>
<dbReference type="Gene3D" id="3.90.550.10">
    <property type="entry name" value="Spore Coat Polysaccharide Biosynthesis Protein SpsA, Chain A"/>
    <property type="match status" value="1"/>
</dbReference>
<comment type="similarity">
    <text evidence="1">Belongs to the glycosyltransferase 2 family.</text>
</comment>
<feature type="domain" description="Glycosyltransferase 2-like" evidence="4">
    <location>
        <begin position="4"/>
        <end position="163"/>
    </location>
</feature>
<dbReference type="CDD" id="cd04186">
    <property type="entry name" value="GT_2_like_c"/>
    <property type="match status" value="1"/>
</dbReference>
<comment type="caution">
    <text evidence="5">The sequence shown here is derived from an EMBL/GenBank/DDBJ whole genome shotgun (WGS) entry which is preliminary data.</text>
</comment>
<evidence type="ECO:0000256" key="2">
    <source>
        <dbReference type="ARBA" id="ARBA00022676"/>
    </source>
</evidence>
<accession>A0A1F8BEB7</accession>
<gene>
    <name evidence="5" type="ORF">A2961_03465</name>
</gene>
<dbReference type="Pfam" id="PF00535">
    <property type="entry name" value="Glycos_transf_2"/>
    <property type="match status" value="1"/>
</dbReference>
<reference evidence="5 6" key="1">
    <citation type="journal article" date="2016" name="Nat. Commun.">
        <title>Thousands of microbial genomes shed light on interconnected biogeochemical processes in an aquifer system.</title>
        <authorList>
            <person name="Anantharaman K."/>
            <person name="Brown C.T."/>
            <person name="Hug L.A."/>
            <person name="Sharon I."/>
            <person name="Castelle C.J."/>
            <person name="Probst A.J."/>
            <person name="Thomas B.C."/>
            <person name="Singh A."/>
            <person name="Wilkins M.J."/>
            <person name="Karaoz U."/>
            <person name="Brodie E.L."/>
            <person name="Williams K.H."/>
            <person name="Hubbard S.S."/>
            <person name="Banfield J.F."/>
        </authorList>
    </citation>
    <scope>NUCLEOTIDE SEQUENCE [LARGE SCALE GENOMIC DNA]</scope>
</reference>
<evidence type="ECO:0000256" key="3">
    <source>
        <dbReference type="ARBA" id="ARBA00022679"/>
    </source>
</evidence>
<evidence type="ECO:0000259" key="4">
    <source>
        <dbReference type="Pfam" id="PF00535"/>
    </source>
</evidence>
<keyword evidence="2" id="KW-0328">Glycosyltransferase</keyword>